<dbReference type="AlphaFoldDB" id="A0A3E1R7M4"/>
<dbReference type="Proteomes" id="UP000260665">
    <property type="component" value="Unassembled WGS sequence"/>
</dbReference>
<sequence length="499" mass="51719">MCTGALPTGPPCCLPACVSRPSDKVDRRVKRISWLALALAVPAFLAGCGGGSSTTTTISGSGLNSLGLSPAVATNFVQTENNLQIKVEEGPQSFGINTNLLYATVKVCTPGDATQCDTIDHVIVDTGSVGLRVLASKVVHAVLPPIQLSANLAPVQNAWQCFPFVIGGLWGANVKADIILGTQKTTFPPVAIQLIDDQGALAPTANCLDVTNSTAQNSNILSSAGSLGANGILGIGSTNLDCGSDCKFGQYQDRPNNIFTGSSVLYYMCPQGTSDPTACSLAPMDVPFQVSNPVSALATAFSGGVALVMPAIPDGQPGAATASGELILGVDTRANNTVPTGVRKVKLGVGMALNPDSYLSITTQFNGMTFANSYLDTGTNALFFYDPSIATCRGSTWYCPPGKMNVEALLSDGDGPVPPPLADTVAVPFQIGNFEALSSTRNTAFGNAAGYVPMTSGAPDTTTFAWGMPFFYGKKVYMSIWDITGPIVAPWYAWTAAPL</sequence>
<organism evidence="1 2">
    <name type="scientific">Rhodoferax lacus</name>
    <dbReference type="NCBI Taxonomy" id="2184758"/>
    <lineage>
        <taxon>Bacteria</taxon>
        <taxon>Pseudomonadati</taxon>
        <taxon>Pseudomonadota</taxon>
        <taxon>Betaproteobacteria</taxon>
        <taxon>Burkholderiales</taxon>
        <taxon>Comamonadaceae</taxon>
        <taxon>Rhodoferax</taxon>
    </lineage>
</organism>
<name>A0A3E1R7M4_9BURK</name>
<evidence type="ECO:0000313" key="1">
    <source>
        <dbReference type="EMBL" id="RFO95378.1"/>
    </source>
</evidence>
<comment type="caution">
    <text evidence="1">The sequence shown here is derived from an EMBL/GenBank/DDBJ whole genome shotgun (WGS) entry which is preliminary data.</text>
</comment>
<dbReference type="InterPro" id="IPR021847">
    <property type="entry name" value="DUF3443"/>
</dbReference>
<evidence type="ECO:0008006" key="3">
    <source>
        <dbReference type="Google" id="ProtNLM"/>
    </source>
</evidence>
<dbReference type="Pfam" id="PF11925">
    <property type="entry name" value="DUF3443"/>
    <property type="match status" value="1"/>
</dbReference>
<evidence type="ECO:0000313" key="2">
    <source>
        <dbReference type="Proteomes" id="UP000260665"/>
    </source>
</evidence>
<dbReference type="EMBL" id="QFZK01000017">
    <property type="protein sequence ID" value="RFO95378.1"/>
    <property type="molecule type" value="Genomic_DNA"/>
</dbReference>
<accession>A0A3E1R7M4</accession>
<keyword evidence="2" id="KW-1185">Reference proteome</keyword>
<proteinExistence type="predicted"/>
<gene>
    <name evidence="1" type="ORF">DIC66_18625</name>
</gene>
<protein>
    <recommendedName>
        <fullName evidence="3">DUF3443 domain-containing protein</fullName>
    </recommendedName>
</protein>
<reference evidence="1 2" key="1">
    <citation type="submission" date="2018-05" db="EMBL/GenBank/DDBJ databases">
        <title>Rhodoferax soyangensis sp.nov., isolated from an oligotrophic freshwater lake.</title>
        <authorList>
            <person name="Park M."/>
        </authorList>
    </citation>
    <scope>NUCLEOTIDE SEQUENCE [LARGE SCALE GENOMIC DNA]</scope>
    <source>
        <strain evidence="1 2">IMCC26218</strain>
    </source>
</reference>